<evidence type="ECO:0000256" key="4">
    <source>
        <dbReference type="ARBA" id="ARBA00022490"/>
    </source>
</evidence>
<dbReference type="GO" id="GO:0090307">
    <property type="term" value="P:mitotic spindle assembly"/>
    <property type="evidence" value="ECO:0007669"/>
    <property type="project" value="Ensembl"/>
</dbReference>
<feature type="domain" description="Aurora-A binding" evidence="14">
    <location>
        <begin position="146"/>
        <end position="193"/>
    </location>
</feature>
<keyword evidence="5" id="KW-0597">Phosphoprotein</keyword>
<dbReference type="InterPro" id="IPR009675">
    <property type="entry name" value="TPX2_fam"/>
</dbReference>
<feature type="domain" description="TPX2 C-terminal" evidence="13">
    <location>
        <begin position="706"/>
        <end position="751"/>
    </location>
</feature>
<evidence type="ECO:0000259" key="15">
    <source>
        <dbReference type="Pfam" id="PF12214"/>
    </source>
</evidence>
<dbReference type="Ensembl" id="ENSTGUT00000037347.1">
    <property type="protein sequence ID" value="ENSTGUP00000038461.1"/>
    <property type="gene ID" value="ENSTGUG00000006640.2"/>
</dbReference>
<comment type="subcellular location">
    <subcellularLocation>
        <location evidence="2">Cytoplasm</location>
        <location evidence="2">Cytoskeleton</location>
        <location evidence="2">Spindle pole</location>
    </subcellularLocation>
    <subcellularLocation>
        <location evidence="1">Nucleus</location>
    </subcellularLocation>
</comment>
<dbReference type="PANTHER" id="PTHR14326:SF44">
    <property type="entry name" value="TARGETING PROTEIN FOR XKLP2"/>
    <property type="match status" value="1"/>
</dbReference>
<feature type="region of interest" description="Disordered" evidence="12">
    <location>
        <begin position="251"/>
        <end position="295"/>
    </location>
</feature>
<evidence type="ECO:0000313" key="17">
    <source>
        <dbReference type="Proteomes" id="UP000007754"/>
    </source>
</evidence>
<feature type="region of interest" description="Disordered" evidence="12">
    <location>
        <begin position="308"/>
        <end position="380"/>
    </location>
</feature>
<evidence type="ECO:0000256" key="8">
    <source>
        <dbReference type="ARBA" id="ARBA00022776"/>
    </source>
</evidence>
<evidence type="ECO:0000259" key="13">
    <source>
        <dbReference type="Pfam" id="PF06886"/>
    </source>
</evidence>
<evidence type="ECO:0000259" key="14">
    <source>
        <dbReference type="Pfam" id="PF09041"/>
    </source>
</evidence>
<dbReference type="GO" id="GO:0007020">
    <property type="term" value="P:microtubule nucleation"/>
    <property type="evidence" value="ECO:0007669"/>
    <property type="project" value="Ensembl"/>
</dbReference>
<feature type="compositionally biased region" description="Low complexity" evidence="12">
    <location>
        <begin position="92"/>
        <end position="104"/>
    </location>
</feature>
<dbReference type="GeneTree" id="ENSGT00390000009842"/>
<feature type="region of interest" description="Disordered" evidence="12">
    <location>
        <begin position="891"/>
        <end position="910"/>
    </location>
</feature>
<evidence type="ECO:0000256" key="3">
    <source>
        <dbReference type="ARBA" id="ARBA00005885"/>
    </source>
</evidence>
<keyword evidence="9" id="KW-0206">Cytoskeleton</keyword>
<dbReference type="OMA" id="PVENAYY"/>
<feature type="domain" description="TPX2 C-terminal" evidence="13">
    <location>
        <begin position="823"/>
        <end position="897"/>
    </location>
</feature>
<dbReference type="GO" id="GO:0045171">
    <property type="term" value="C:intercellular bridge"/>
    <property type="evidence" value="ECO:0007669"/>
    <property type="project" value="Ensembl"/>
</dbReference>
<reference evidence="16" key="3">
    <citation type="submission" date="2025-09" db="UniProtKB">
        <authorList>
            <consortium name="Ensembl"/>
        </authorList>
    </citation>
    <scope>IDENTIFICATION</scope>
</reference>
<accession>A0A674HRT0</accession>
<dbReference type="InterPro" id="IPR027329">
    <property type="entry name" value="TPX2_C"/>
</dbReference>
<feature type="compositionally biased region" description="Basic and acidic residues" evidence="12">
    <location>
        <begin position="369"/>
        <end position="378"/>
    </location>
</feature>
<keyword evidence="17" id="KW-1185">Reference proteome</keyword>
<evidence type="ECO:0000313" key="16">
    <source>
        <dbReference type="Ensembl" id="ENSTGUP00000038461.1"/>
    </source>
</evidence>
<evidence type="ECO:0000256" key="12">
    <source>
        <dbReference type="SAM" id="MobiDB-lite"/>
    </source>
</evidence>
<keyword evidence="10" id="KW-0539">Nucleus</keyword>
<dbReference type="GO" id="GO:0043203">
    <property type="term" value="C:axon hillock"/>
    <property type="evidence" value="ECO:0007669"/>
    <property type="project" value="Ensembl"/>
</dbReference>
<protein>
    <submittedName>
        <fullName evidence="16">TPX2 microtubule nucleation factor</fullName>
    </submittedName>
</protein>
<evidence type="ECO:0000256" key="10">
    <source>
        <dbReference type="ARBA" id="ARBA00023242"/>
    </source>
</evidence>
<dbReference type="GO" id="GO:0072686">
    <property type="term" value="C:mitotic spindle"/>
    <property type="evidence" value="ECO:0007669"/>
    <property type="project" value="Ensembl"/>
</dbReference>
<proteinExistence type="inferred from homology"/>
<dbReference type="GO" id="GO:0051301">
    <property type="term" value="P:cell division"/>
    <property type="evidence" value="ECO:0007669"/>
    <property type="project" value="UniProtKB-KW"/>
</dbReference>
<dbReference type="InterPro" id="IPR015128">
    <property type="entry name" value="Aurora-A-bd"/>
</dbReference>
<dbReference type="GO" id="GO:0007026">
    <property type="term" value="P:negative regulation of microtubule depolymerization"/>
    <property type="evidence" value="ECO:0007669"/>
    <property type="project" value="Ensembl"/>
</dbReference>
<keyword evidence="7" id="KW-0493">Microtubule</keyword>
<dbReference type="InterPro" id="IPR027330">
    <property type="entry name" value="TPX2_central_dom"/>
</dbReference>
<keyword evidence="11" id="KW-0131">Cell cycle</keyword>
<comment type="similarity">
    <text evidence="3">Belongs to the TPX2 family.</text>
</comment>
<dbReference type="Pfam" id="PF09041">
    <property type="entry name" value="Aurora-A_bind"/>
    <property type="match status" value="1"/>
</dbReference>
<dbReference type="GO" id="GO:0005654">
    <property type="term" value="C:nucleoplasm"/>
    <property type="evidence" value="ECO:0007669"/>
    <property type="project" value="Ensembl"/>
</dbReference>
<evidence type="ECO:0000256" key="5">
    <source>
        <dbReference type="ARBA" id="ARBA00022553"/>
    </source>
</evidence>
<sequence length="910" mass="102719">MSRSALCELWFGSRPIIVALCKHVLHFPSGFAGRAQCVAWGLLIRVLKGSSQSARLKGRVPGADWWVRTAGPCLKSVNGGGRGAARSGGGAAAEVSAGRRPGTHGLASPSPCLVVLSLLLSPRPTPSPGLYQCRQRTLGDTVTVKMSKPESRYSFDVPNICIDFATLNEDDVHNADSWFDEKANLENVPPGENLAKVLHFSPASSKPDVILSSVPSQEVAMSESDGEAECAQGNTVPQNIVGSLATWRAAAPAEAPQRPGRRLATKQGKTQQRKQAGRIKAKETANALDNKEDVPPLKKMRLLRVPEKAGWSIPGPRVSSGNREKATEASTKKEPLQDPDLSPGKGKSKQTMPCTPTMLKRTKPPSKLKSTEEQEVEKMQQLQQEVMELRKKNEESLKAAIAGAGQPMKKPVGQVTKPIDFHFCTETRIKQNVESQPANEYKELDFAAVLRKHPPSPVRMPKGHTVPKPFNLSQGNKRKLEEATTEYVSFAEQVEAFQKRTPPRYHLRSRKSEEGSVSRKPVKARLTHPKTPVLRTKQRLRPVTCKTAAELEEEEVEKIQQYKFKAREVNHKIFESGPLLPSKPPVKKLTQPIGFQLEIEKRIQERESKKQQEEERFEFHSRPCPTKILEDVVGVPEKKALPVTVPKSPAFTLRSRTRVSGREEEKEKEEVAVIKANPMPHYGVPFKPKMPEQRHVEVCPFSFDARDRERQIQKEKKIEELQKEEVPKFKALPLPYFDQVKLPEKKVKTPTQPEPFHLQVDERGAAKLQSWKQQLKEDMKRQKEAACFKARPNTVMYQEPFVPKKEHKMLSESLSGSVVPESFELATERRAKERQEFEKRLADAEALRERHEEQIRQQQEEREKEEVAKLRQEMVHKANPIRKYRSLEVKPSHQPLTMPKSPNFSDRFRC</sequence>
<evidence type="ECO:0000256" key="1">
    <source>
        <dbReference type="ARBA" id="ARBA00004123"/>
    </source>
</evidence>
<name>A0A674HRT0_TAEGU</name>
<dbReference type="GO" id="GO:0005874">
    <property type="term" value="C:microtubule"/>
    <property type="evidence" value="ECO:0007669"/>
    <property type="project" value="UniProtKB-KW"/>
</dbReference>
<evidence type="ECO:0000256" key="9">
    <source>
        <dbReference type="ARBA" id="ARBA00023212"/>
    </source>
</evidence>
<feature type="region of interest" description="Disordered" evidence="12">
    <location>
        <begin position="504"/>
        <end position="525"/>
    </location>
</feature>
<gene>
    <name evidence="16" type="primary">TPX2</name>
</gene>
<dbReference type="Pfam" id="PF06886">
    <property type="entry name" value="TPX2"/>
    <property type="match status" value="2"/>
</dbReference>
<dbReference type="GO" id="GO:0000922">
    <property type="term" value="C:spindle pole"/>
    <property type="evidence" value="ECO:0007669"/>
    <property type="project" value="UniProtKB-SubCell"/>
</dbReference>
<evidence type="ECO:0000256" key="7">
    <source>
        <dbReference type="ARBA" id="ARBA00022701"/>
    </source>
</evidence>
<dbReference type="AlphaFoldDB" id="A0A674HRT0"/>
<dbReference type="Proteomes" id="UP000007754">
    <property type="component" value="Chromosome 20"/>
</dbReference>
<dbReference type="GO" id="GO:0060090">
    <property type="term" value="F:molecular adaptor activity"/>
    <property type="evidence" value="ECO:0007669"/>
    <property type="project" value="Ensembl"/>
</dbReference>
<dbReference type="InParanoid" id="A0A674HRT0"/>
<dbReference type="GO" id="GO:0060236">
    <property type="term" value="P:regulation of mitotic spindle organization"/>
    <property type="evidence" value="ECO:0007669"/>
    <property type="project" value="Ensembl"/>
</dbReference>
<keyword evidence="6" id="KW-0132">Cell division</keyword>
<organism evidence="16 17">
    <name type="scientific">Taeniopygia guttata</name>
    <name type="common">Zebra finch</name>
    <name type="synonym">Poephila guttata</name>
    <dbReference type="NCBI Taxonomy" id="59729"/>
    <lineage>
        <taxon>Eukaryota</taxon>
        <taxon>Metazoa</taxon>
        <taxon>Chordata</taxon>
        <taxon>Craniata</taxon>
        <taxon>Vertebrata</taxon>
        <taxon>Euteleostomi</taxon>
        <taxon>Archelosauria</taxon>
        <taxon>Archosauria</taxon>
        <taxon>Dinosauria</taxon>
        <taxon>Saurischia</taxon>
        <taxon>Theropoda</taxon>
        <taxon>Coelurosauria</taxon>
        <taxon>Aves</taxon>
        <taxon>Neognathae</taxon>
        <taxon>Neoaves</taxon>
        <taxon>Telluraves</taxon>
        <taxon>Australaves</taxon>
        <taxon>Passeriformes</taxon>
        <taxon>Passeroidea</taxon>
        <taxon>Estrildidae</taxon>
        <taxon>Estrildinae</taxon>
        <taxon>Taeniopygia</taxon>
    </lineage>
</organism>
<reference evidence="16" key="2">
    <citation type="submission" date="2025-08" db="UniProtKB">
        <authorList>
            <consortium name="Ensembl"/>
        </authorList>
    </citation>
    <scope>IDENTIFICATION</scope>
</reference>
<dbReference type="Pfam" id="PF12214">
    <property type="entry name" value="TPX2_importin"/>
    <property type="match status" value="1"/>
</dbReference>
<dbReference type="GO" id="GO:0019901">
    <property type="term" value="F:protein kinase binding"/>
    <property type="evidence" value="ECO:0007669"/>
    <property type="project" value="Ensembl"/>
</dbReference>
<keyword evidence="8" id="KW-0498">Mitosis</keyword>
<reference evidence="16 17" key="1">
    <citation type="journal article" date="2010" name="Nature">
        <title>The genome of a songbird.</title>
        <authorList>
            <person name="Warren W.C."/>
            <person name="Clayton D.F."/>
            <person name="Ellegren H."/>
            <person name="Arnold A.P."/>
            <person name="Hillier L.W."/>
            <person name="Kunstner A."/>
            <person name="Searle S."/>
            <person name="White S."/>
            <person name="Vilella A.J."/>
            <person name="Fairley S."/>
            <person name="Heger A."/>
            <person name="Kong L."/>
            <person name="Ponting C.P."/>
            <person name="Jarvis E.D."/>
            <person name="Mello C.V."/>
            <person name="Minx P."/>
            <person name="Lovell P."/>
            <person name="Velho T.A."/>
            <person name="Ferris M."/>
            <person name="Balakrishnan C.N."/>
            <person name="Sinha S."/>
            <person name="Blatti C."/>
            <person name="London S.E."/>
            <person name="Li Y."/>
            <person name="Lin Y.C."/>
            <person name="George J."/>
            <person name="Sweedler J."/>
            <person name="Southey B."/>
            <person name="Gunaratne P."/>
            <person name="Watson M."/>
            <person name="Nam K."/>
            <person name="Backstrom N."/>
            <person name="Smeds L."/>
            <person name="Nabholz B."/>
            <person name="Itoh Y."/>
            <person name="Whitney O."/>
            <person name="Pfenning A.R."/>
            <person name="Howard J."/>
            <person name="Volker M."/>
            <person name="Skinner B.M."/>
            <person name="Griffin D.K."/>
            <person name="Ye L."/>
            <person name="McLaren W.M."/>
            <person name="Flicek P."/>
            <person name="Quesada V."/>
            <person name="Velasco G."/>
            <person name="Lopez-Otin C."/>
            <person name="Puente X.S."/>
            <person name="Olender T."/>
            <person name="Lancet D."/>
            <person name="Smit A.F."/>
            <person name="Hubley R."/>
            <person name="Konkel M.K."/>
            <person name="Walker J.A."/>
            <person name="Batzer M.A."/>
            <person name="Gu W."/>
            <person name="Pollock D.D."/>
            <person name="Chen L."/>
            <person name="Cheng Z."/>
            <person name="Eichler E.E."/>
            <person name="Stapley J."/>
            <person name="Slate J."/>
            <person name="Ekblom R."/>
            <person name="Birkhead T."/>
            <person name="Burke T."/>
            <person name="Burt D."/>
            <person name="Scharff C."/>
            <person name="Adam I."/>
            <person name="Richard H."/>
            <person name="Sultan M."/>
            <person name="Soldatov A."/>
            <person name="Lehrach H."/>
            <person name="Edwards S.V."/>
            <person name="Yang S.P."/>
            <person name="Li X."/>
            <person name="Graves T."/>
            <person name="Fulton L."/>
            <person name="Nelson J."/>
            <person name="Chinwalla A."/>
            <person name="Hou S."/>
            <person name="Mardis E.R."/>
            <person name="Wilson R.K."/>
        </authorList>
    </citation>
    <scope>NUCLEOTIDE SEQUENCE [LARGE SCALE GENOMIC DNA]</scope>
</reference>
<evidence type="ECO:0000256" key="11">
    <source>
        <dbReference type="ARBA" id="ARBA00023306"/>
    </source>
</evidence>
<feature type="domain" description="TPX2 central" evidence="15">
    <location>
        <begin position="525"/>
        <end position="651"/>
    </location>
</feature>
<feature type="region of interest" description="Disordered" evidence="12">
    <location>
        <begin position="80"/>
        <end position="104"/>
    </location>
</feature>
<evidence type="ECO:0000256" key="6">
    <source>
        <dbReference type="ARBA" id="ARBA00022618"/>
    </source>
</evidence>
<evidence type="ECO:0000256" key="2">
    <source>
        <dbReference type="ARBA" id="ARBA00004647"/>
    </source>
</evidence>
<dbReference type="GO" id="GO:0061676">
    <property type="term" value="F:importin-alpha family protein binding"/>
    <property type="evidence" value="ECO:0007669"/>
    <property type="project" value="Ensembl"/>
</dbReference>
<dbReference type="PANTHER" id="PTHR14326">
    <property type="entry name" value="TARGETING PROTEIN FOR XKLP2"/>
    <property type="match status" value="1"/>
</dbReference>
<feature type="compositionally biased region" description="Basic and acidic residues" evidence="12">
    <location>
        <begin position="322"/>
        <end position="336"/>
    </location>
</feature>
<keyword evidence="4" id="KW-0963">Cytoplasm</keyword>
<dbReference type="GO" id="GO:0043539">
    <property type="term" value="F:protein serine/threonine kinase activator activity"/>
    <property type="evidence" value="ECO:0007669"/>
    <property type="project" value="Ensembl"/>
</dbReference>
<feature type="compositionally biased region" description="Gly residues" evidence="12">
    <location>
        <begin position="80"/>
        <end position="91"/>
    </location>
</feature>
<feature type="region of interest" description="Disordered" evidence="12">
    <location>
        <begin position="844"/>
        <end position="866"/>
    </location>
</feature>